<keyword evidence="5" id="KW-0520">NAD</keyword>
<name>W2Z9L8_PHYNI</name>
<keyword evidence="2" id="KW-0285">Flavoprotein</keyword>
<dbReference type="SUPFAM" id="SSF51905">
    <property type="entry name" value="FAD/NAD(P)-binding domain"/>
    <property type="match status" value="1"/>
</dbReference>
<sequence length="142" mass="16190">MHKRIRNRILENFEPATKPGITPEEKKRLLHFVVVGGGPTGIEFCAELYDLVLQDLVHMYPQTSKHLDVTLVDSDEILNGFDKHLRSVALRKIQKRNTMKIVKKTALKSQRRDLNTDGIPISPTLMSIYHRSPRLVVANHGS</sequence>
<accession>W2Z9L8</accession>
<dbReference type="AlphaFoldDB" id="W2Z9L8"/>
<evidence type="ECO:0000256" key="4">
    <source>
        <dbReference type="ARBA" id="ARBA00023002"/>
    </source>
</evidence>
<dbReference type="InterPro" id="IPR036188">
    <property type="entry name" value="FAD/NAD-bd_sf"/>
</dbReference>
<evidence type="ECO:0000256" key="5">
    <source>
        <dbReference type="ARBA" id="ARBA00023027"/>
    </source>
</evidence>
<dbReference type="PANTHER" id="PTHR43706:SF13">
    <property type="entry name" value="NADH DEHYDROGENASE-RELATED"/>
    <property type="match status" value="1"/>
</dbReference>
<comment type="similarity">
    <text evidence="1">Belongs to the NADH dehydrogenase family.</text>
</comment>
<gene>
    <name evidence="7" type="ORF">F442_10235</name>
</gene>
<evidence type="ECO:0000313" key="7">
    <source>
        <dbReference type="EMBL" id="ETP42904.1"/>
    </source>
</evidence>
<dbReference type="GO" id="GO:0005739">
    <property type="term" value="C:mitochondrion"/>
    <property type="evidence" value="ECO:0007669"/>
    <property type="project" value="TreeGrafter"/>
</dbReference>
<evidence type="ECO:0000313" key="8">
    <source>
        <dbReference type="Proteomes" id="UP000018948"/>
    </source>
</evidence>
<dbReference type="PANTHER" id="PTHR43706">
    <property type="entry name" value="NADH DEHYDROGENASE"/>
    <property type="match status" value="1"/>
</dbReference>
<evidence type="ECO:0000256" key="2">
    <source>
        <dbReference type="ARBA" id="ARBA00022630"/>
    </source>
</evidence>
<dbReference type="InterPro" id="IPR045024">
    <property type="entry name" value="NDH-2"/>
</dbReference>
<protein>
    <recommendedName>
        <fullName evidence="6">FAD/NAD(P)-binding domain-containing protein</fullName>
    </recommendedName>
</protein>
<evidence type="ECO:0000256" key="1">
    <source>
        <dbReference type="ARBA" id="ARBA00005272"/>
    </source>
</evidence>
<dbReference type="GO" id="GO:0003954">
    <property type="term" value="F:NADH dehydrogenase activity"/>
    <property type="evidence" value="ECO:0007669"/>
    <property type="project" value="InterPro"/>
</dbReference>
<reference evidence="7 8" key="1">
    <citation type="submission" date="2013-11" db="EMBL/GenBank/DDBJ databases">
        <title>The Genome Sequence of Phytophthora parasitica P10297.</title>
        <authorList>
            <consortium name="The Broad Institute Genomics Platform"/>
            <person name="Russ C."/>
            <person name="Tyler B."/>
            <person name="Panabieres F."/>
            <person name="Shan W."/>
            <person name="Tripathy S."/>
            <person name="Grunwald N."/>
            <person name="Machado M."/>
            <person name="Johnson C.S."/>
            <person name="Walker B."/>
            <person name="Young S.K."/>
            <person name="Zeng Q."/>
            <person name="Gargeya S."/>
            <person name="Fitzgerald M."/>
            <person name="Haas B."/>
            <person name="Abouelleil A."/>
            <person name="Allen A.W."/>
            <person name="Alvarado L."/>
            <person name="Arachchi H.M."/>
            <person name="Berlin A.M."/>
            <person name="Chapman S.B."/>
            <person name="Gainer-Dewar J."/>
            <person name="Goldberg J."/>
            <person name="Griggs A."/>
            <person name="Gujja S."/>
            <person name="Hansen M."/>
            <person name="Howarth C."/>
            <person name="Imamovic A."/>
            <person name="Ireland A."/>
            <person name="Larimer J."/>
            <person name="McCowan C."/>
            <person name="Murphy C."/>
            <person name="Pearson M."/>
            <person name="Poon T.W."/>
            <person name="Priest M."/>
            <person name="Roberts A."/>
            <person name="Saif S."/>
            <person name="Shea T."/>
            <person name="Sisk P."/>
            <person name="Sykes S."/>
            <person name="Wortman J."/>
            <person name="Nusbaum C."/>
            <person name="Birren B."/>
        </authorList>
    </citation>
    <scope>NUCLEOTIDE SEQUENCE [LARGE SCALE GENOMIC DNA]</scope>
    <source>
        <strain evidence="7 8">P10297</strain>
    </source>
</reference>
<keyword evidence="4" id="KW-0560">Oxidoreductase</keyword>
<dbReference type="EMBL" id="ANIY01002100">
    <property type="protein sequence ID" value="ETP42904.1"/>
    <property type="molecule type" value="Genomic_DNA"/>
</dbReference>
<comment type="caution">
    <text evidence="7">The sequence shown here is derived from an EMBL/GenBank/DDBJ whole genome shotgun (WGS) entry which is preliminary data.</text>
</comment>
<organism evidence="7 8">
    <name type="scientific">Phytophthora nicotianae P10297</name>
    <dbReference type="NCBI Taxonomy" id="1317064"/>
    <lineage>
        <taxon>Eukaryota</taxon>
        <taxon>Sar</taxon>
        <taxon>Stramenopiles</taxon>
        <taxon>Oomycota</taxon>
        <taxon>Peronosporomycetes</taxon>
        <taxon>Peronosporales</taxon>
        <taxon>Peronosporaceae</taxon>
        <taxon>Phytophthora</taxon>
    </lineage>
</organism>
<keyword evidence="3" id="KW-0274">FAD</keyword>
<proteinExistence type="inferred from homology"/>
<dbReference type="Gene3D" id="3.50.50.100">
    <property type="match status" value="1"/>
</dbReference>
<dbReference type="InterPro" id="IPR023753">
    <property type="entry name" value="FAD/NAD-binding_dom"/>
</dbReference>
<feature type="domain" description="FAD/NAD(P)-binding" evidence="6">
    <location>
        <begin position="26"/>
        <end position="107"/>
    </location>
</feature>
<dbReference type="Proteomes" id="UP000018948">
    <property type="component" value="Unassembled WGS sequence"/>
</dbReference>
<dbReference type="Pfam" id="PF07992">
    <property type="entry name" value="Pyr_redox_2"/>
    <property type="match status" value="1"/>
</dbReference>
<evidence type="ECO:0000256" key="3">
    <source>
        <dbReference type="ARBA" id="ARBA00022827"/>
    </source>
</evidence>
<evidence type="ECO:0000259" key="6">
    <source>
        <dbReference type="Pfam" id="PF07992"/>
    </source>
</evidence>